<name>A0A0K2UM82_LEPSM</name>
<dbReference type="EMBL" id="HACA01022003">
    <property type="protein sequence ID" value="CDW39364.1"/>
    <property type="molecule type" value="Transcribed_RNA"/>
</dbReference>
<dbReference type="AlphaFoldDB" id="A0A0K2UM82"/>
<proteinExistence type="predicted"/>
<reference evidence="1" key="1">
    <citation type="submission" date="2014-05" db="EMBL/GenBank/DDBJ databases">
        <authorList>
            <person name="Chronopoulou M."/>
        </authorList>
    </citation>
    <scope>NUCLEOTIDE SEQUENCE</scope>
    <source>
        <tissue evidence="1">Whole organism</tissue>
    </source>
</reference>
<sequence>MICRKVKEYGGDYIRKTIKGLQ</sequence>
<evidence type="ECO:0000313" key="1">
    <source>
        <dbReference type="EMBL" id="CDW39364.1"/>
    </source>
</evidence>
<accession>A0A0K2UM82</accession>
<organism evidence="1">
    <name type="scientific">Lepeophtheirus salmonis</name>
    <name type="common">Salmon louse</name>
    <name type="synonym">Caligus salmonis</name>
    <dbReference type="NCBI Taxonomy" id="72036"/>
    <lineage>
        <taxon>Eukaryota</taxon>
        <taxon>Metazoa</taxon>
        <taxon>Ecdysozoa</taxon>
        <taxon>Arthropoda</taxon>
        <taxon>Crustacea</taxon>
        <taxon>Multicrustacea</taxon>
        <taxon>Hexanauplia</taxon>
        <taxon>Copepoda</taxon>
        <taxon>Siphonostomatoida</taxon>
        <taxon>Caligidae</taxon>
        <taxon>Lepeophtheirus</taxon>
    </lineage>
</organism>
<protein>
    <submittedName>
        <fullName evidence="1">Uncharacterized protein</fullName>
    </submittedName>
</protein>